<accession>A0A679JHM4</accession>
<evidence type="ECO:0000256" key="2">
    <source>
        <dbReference type="ARBA" id="ARBA00023015"/>
    </source>
</evidence>
<protein>
    <submittedName>
        <fullName evidence="7">HTH-type transcriptional repressor KstR2</fullName>
    </submittedName>
</protein>
<reference evidence="7" key="1">
    <citation type="submission" date="2019-12" db="EMBL/GenBank/DDBJ databases">
        <authorList>
            <person name="Cremers G."/>
        </authorList>
    </citation>
    <scope>NUCLEOTIDE SEQUENCE</scope>
    <source>
        <strain evidence="7">Mbul1</strain>
    </source>
</reference>
<proteinExistence type="predicted"/>
<evidence type="ECO:0000259" key="6">
    <source>
        <dbReference type="PROSITE" id="PS50977"/>
    </source>
</evidence>
<keyword evidence="3 5" id="KW-0238">DNA-binding</keyword>
<dbReference type="EMBL" id="LR743504">
    <property type="protein sequence ID" value="CAA2106977.1"/>
    <property type="molecule type" value="Genomic_DNA"/>
</dbReference>
<feature type="domain" description="HTH tetR-type" evidence="6">
    <location>
        <begin position="14"/>
        <end position="74"/>
    </location>
</feature>
<organism evidence="7">
    <name type="scientific">Methylobacterium bullatum</name>
    <dbReference type="NCBI Taxonomy" id="570505"/>
    <lineage>
        <taxon>Bacteria</taxon>
        <taxon>Pseudomonadati</taxon>
        <taxon>Pseudomonadota</taxon>
        <taxon>Alphaproteobacteria</taxon>
        <taxon>Hyphomicrobiales</taxon>
        <taxon>Methylobacteriaceae</taxon>
        <taxon>Methylobacterium</taxon>
    </lineage>
</organism>
<evidence type="ECO:0000256" key="1">
    <source>
        <dbReference type="ARBA" id="ARBA00022491"/>
    </source>
</evidence>
<dbReference type="AlphaFoldDB" id="A0A679JHM4"/>
<dbReference type="PANTHER" id="PTHR30055:SF234">
    <property type="entry name" value="HTH-TYPE TRANSCRIPTIONAL REGULATOR BETI"/>
    <property type="match status" value="1"/>
</dbReference>
<dbReference type="PROSITE" id="PS50977">
    <property type="entry name" value="HTH_TETR_2"/>
    <property type="match status" value="1"/>
</dbReference>
<sequence>MSAGAAVEVRSGPSARRQDILDAAETCFVRNGFHRTTMQDLARQAGMTAGNIYHYFKSKEAVVLGLAERERGHGMTLVEEMERAGDRRGALMRILERYFAQATRESAVLRVDLWSEATRNPDIATMIDRGETEARLWFVETLASLASSPACDAAALYDETLNPLMKGILVNLALRPAFDPAPAVAHLCALIEAGLAGRLPTASFVSESGALLASPGRPSRNVLESSR</sequence>
<evidence type="ECO:0000256" key="4">
    <source>
        <dbReference type="ARBA" id="ARBA00023163"/>
    </source>
</evidence>
<evidence type="ECO:0000256" key="5">
    <source>
        <dbReference type="PROSITE-ProRule" id="PRU00335"/>
    </source>
</evidence>
<dbReference type="InterPro" id="IPR009057">
    <property type="entry name" value="Homeodomain-like_sf"/>
</dbReference>
<dbReference type="GO" id="GO:0000976">
    <property type="term" value="F:transcription cis-regulatory region binding"/>
    <property type="evidence" value="ECO:0007669"/>
    <property type="project" value="TreeGrafter"/>
</dbReference>
<dbReference type="InterPro" id="IPR001647">
    <property type="entry name" value="HTH_TetR"/>
</dbReference>
<keyword evidence="4" id="KW-0804">Transcription</keyword>
<name>A0A679JHM4_9HYPH</name>
<evidence type="ECO:0000313" key="7">
    <source>
        <dbReference type="EMBL" id="CAA2106977.1"/>
    </source>
</evidence>
<dbReference type="SUPFAM" id="SSF46689">
    <property type="entry name" value="Homeodomain-like"/>
    <property type="match status" value="1"/>
</dbReference>
<dbReference type="Gene3D" id="1.10.357.10">
    <property type="entry name" value="Tetracycline Repressor, domain 2"/>
    <property type="match status" value="1"/>
</dbReference>
<dbReference type="Pfam" id="PF13977">
    <property type="entry name" value="TetR_C_6"/>
    <property type="match status" value="1"/>
</dbReference>
<dbReference type="PANTHER" id="PTHR30055">
    <property type="entry name" value="HTH-TYPE TRANSCRIPTIONAL REGULATOR RUTR"/>
    <property type="match status" value="1"/>
</dbReference>
<dbReference type="GO" id="GO:0003700">
    <property type="term" value="F:DNA-binding transcription factor activity"/>
    <property type="evidence" value="ECO:0007669"/>
    <property type="project" value="TreeGrafter"/>
</dbReference>
<dbReference type="Pfam" id="PF00440">
    <property type="entry name" value="TetR_N"/>
    <property type="match status" value="1"/>
</dbReference>
<dbReference type="InterPro" id="IPR050109">
    <property type="entry name" value="HTH-type_TetR-like_transc_reg"/>
</dbReference>
<keyword evidence="1" id="KW-0678">Repressor</keyword>
<dbReference type="InterPro" id="IPR039538">
    <property type="entry name" value="BetI_C"/>
</dbReference>
<feature type="DNA-binding region" description="H-T-H motif" evidence="5">
    <location>
        <begin position="37"/>
        <end position="56"/>
    </location>
</feature>
<dbReference type="PRINTS" id="PR00455">
    <property type="entry name" value="HTHTETR"/>
</dbReference>
<evidence type="ECO:0000256" key="3">
    <source>
        <dbReference type="ARBA" id="ARBA00023125"/>
    </source>
</evidence>
<keyword evidence="2" id="KW-0805">Transcription regulation</keyword>
<gene>
    <name evidence="7" type="primary">kstR2_1</name>
    <name evidence="7" type="ORF">MBUL_03933</name>
</gene>